<dbReference type="EMBL" id="SZYD01002657">
    <property type="protein sequence ID" value="KAC9294238.1"/>
    <property type="molecule type" value="Genomic_DNA"/>
</dbReference>
<evidence type="ECO:0000313" key="1">
    <source>
        <dbReference type="EMBL" id="KAC9294238.1"/>
    </source>
</evidence>
<name>A0A5N6L7K9_9ASTR</name>
<organism evidence="1 2">
    <name type="scientific">Mikania micrantha</name>
    <name type="common">bitter vine</name>
    <dbReference type="NCBI Taxonomy" id="192012"/>
    <lineage>
        <taxon>Eukaryota</taxon>
        <taxon>Viridiplantae</taxon>
        <taxon>Streptophyta</taxon>
        <taxon>Embryophyta</taxon>
        <taxon>Tracheophyta</taxon>
        <taxon>Spermatophyta</taxon>
        <taxon>Magnoliopsida</taxon>
        <taxon>eudicotyledons</taxon>
        <taxon>Gunneridae</taxon>
        <taxon>Pentapetalae</taxon>
        <taxon>asterids</taxon>
        <taxon>campanulids</taxon>
        <taxon>Asterales</taxon>
        <taxon>Asteraceae</taxon>
        <taxon>Asteroideae</taxon>
        <taxon>Heliantheae alliance</taxon>
        <taxon>Eupatorieae</taxon>
        <taxon>Mikania</taxon>
    </lineage>
</organism>
<accession>A0A5N6L7K9</accession>
<gene>
    <name evidence="1" type="ORF">E3N88_46027</name>
</gene>
<evidence type="ECO:0000313" key="2">
    <source>
        <dbReference type="Proteomes" id="UP000326396"/>
    </source>
</evidence>
<protein>
    <submittedName>
        <fullName evidence="1">Uncharacterized protein</fullName>
    </submittedName>
</protein>
<proteinExistence type="predicted"/>
<sequence>MPRSSRTGTPLEIDQEIEKTARKLRKQAKLQTKLASSSTSTFSPPVTNIWQDVLLSNKDSTIQQMDHDTRFNAIDIRFISLQVDLNLMRTEHSDQRSMLRLMYAHQREMRRFIASLRNLFLKQPEFPPAPPPE</sequence>
<keyword evidence="2" id="KW-1185">Reference proteome</keyword>
<dbReference type="Proteomes" id="UP000326396">
    <property type="component" value="Unassembled WGS sequence"/>
</dbReference>
<dbReference type="AlphaFoldDB" id="A0A5N6L7K9"/>
<reference evidence="1 2" key="1">
    <citation type="submission" date="2019-05" db="EMBL/GenBank/DDBJ databases">
        <title>Mikania micrantha, genome provides insights into the molecular mechanism of rapid growth.</title>
        <authorList>
            <person name="Liu B."/>
        </authorList>
    </citation>
    <scope>NUCLEOTIDE SEQUENCE [LARGE SCALE GENOMIC DNA]</scope>
    <source>
        <strain evidence="1">NLD-2019</strain>
        <tissue evidence="1">Leaf</tissue>
    </source>
</reference>
<comment type="caution">
    <text evidence="1">The sequence shown here is derived from an EMBL/GenBank/DDBJ whole genome shotgun (WGS) entry which is preliminary data.</text>
</comment>